<dbReference type="PANTHER" id="PTHR40078">
    <property type="entry name" value="INTEGRAL MEMBRANE PROTEIN-RELATED"/>
    <property type="match status" value="1"/>
</dbReference>
<dbReference type="Proteomes" id="UP000295472">
    <property type="component" value="Unassembled WGS sequence"/>
</dbReference>
<dbReference type="Proteomes" id="UP000198945">
    <property type="component" value="Unassembled WGS sequence"/>
</dbReference>
<evidence type="ECO:0000313" key="4">
    <source>
        <dbReference type="EMBL" id="SDF51445.1"/>
    </source>
</evidence>
<feature type="transmembrane region" description="Helical" evidence="1">
    <location>
        <begin position="102"/>
        <end position="124"/>
    </location>
</feature>
<evidence type="ECO:0000313" key="11">
    <source>
        <dbReference type="Proteomes" id="UP000199519"/>
    </source>
</evidence>
<gene>
    <name evidence="7" type="ORF">BY453_11754</name>
    <name evidence="8" type="ORF">C7954_11430</name>
    <name evidence="2" type="ORF">C8C78_12354</name>
    <name evidence="3" type="ORF">SAMN04488597_11255</name>
    <name evidence="4" type="ORF">SAMN04488598_11414</name>
    <name evidence="6" type="ORF">SAMN04515652_11414</name>
    <name evidence="5" type="ORF">SAMN04515654_1199</name>
</gene>
<reference evidence="7 14" key="3">
    <citation type="submission" date="2019-03" db="EMBL/GenBank/DDBJ databases">
        <title>Deep subsurface shale carbon reservoir microbial communities from Ohio and West Virginia, USA.</title>
        <authorList>
            <person name="Wrighton K."/>
        </authorList>
    </citation>
    <scope>NUCLEOTIDE SEQUENCE [LARGE SCALE GENOMIC DNA]</scope>
    <source>
        <strain evidence="7 14">UTICA-S4D12</strain>
    </source>
</reference>
<keyword evidence="1" id="KW-0812">Transmembrane</keyword>
<dbReference type="EMBL" id="FOHG01000014">
    <property type="protein sequence ID" value="SES96751.1"/>
    <property type="molecule type" value="Genomic_DNA"/>
</dbReference>
<evidence type="ECO:0000313" key="13">
    <source>
        <dbReference type="Proteomes" id="UP000295472"/>
    </source>
</evidence>
<reference evidence="8 13" key="4">
    <citation type="submission" date="2019-03" db="EMBL/GenBank/DDBJ databases">
        <title>Subsurface microbial communities from deep shales in Ohio and West Virginia, USA.</title>
        <authorList>
            <person name="Wrighton K."/>
        </authorList>
    </citation>
    <scope>NUCLEOTIDE SEQUENCE [LARGE SCALE GENOMIC DNA]</scope>
    <source>
        <strain evidence="8 13">DSMZ 11287</strain>
        <strain evidence="2 12">MSL28</strain>
    </source>
</reference>
<evidence type="ECO:0000313" key="8">
    <source>
        <dbReference type="EMBL" id="TDX43736.1"/>
    </source>
</evidence>
<dbReference type="EMBL" id="FMYT01000012">
    <property type="protein sequence ID" value="SDC71509.1"/>
    <property type="molecule type" value="Genomic_DNA"/>
</dbReference>
<dbReference type="OrthoDB" id="154912at2"/>
<feature type="transmembrane region" description="Helical" evidence="1">
    <location>
        <begin position="145"/>
        <end position="166"/>
    </location>
</feature>
<evidence type="ECO:0000313" key="3">
    <source>
        <dbReference type="EMBL" id="SDC71509.1"/>
    </source>
</evidence>
<dbReference type="EMBL" id="SOAA01000017">
    <property type="protein sequence ID" value="TDS29566.1"/>
    <property type="molecule type" value="Genomic_DNA"/>
</dbReference>
<organism evidence="3 15">
    <name type="scientific">Halanaerobium congolense</name>
    <dbReference type="NCBI Taxonomy" id="54121"/>
    <lineage>
        <taxon>Bacteria</taxon>
        <taxon>Bacillati</taxon>
        <taxon>Bacillota</taxon>
        <taxon>Clostridia</taxon>
        <taxon>Halanaerobiales</taxon>
        <taxon>Halanaerobiaceae</taxon>
        <taxon>Halanaerobium</taxon>
    </lineage>
</organism>
<reference evidence="5 10" key="1">
    <citation type="submission" date="2016-10" db="EMBL/GenBank/DDBJ databases">
        <authorList>
            <person name="de Groot N.N."/>
        </authorList>
    </citation>
    <scope>NUCLEOTIDE SEQUENCE [LARGE SCALE GENOMIC DNA]</scope>
    <source>
        <strain evidence="5 10">WG7</strain>
    </source>
</reference>
<dbReference type="Pfam" id="PF19700">
    <property type="entry name" value="DUF6198"/>
    <property type="match status" value="1"/>
</dbReference>
<evidence type="ECO:0000313" key="12">
    <source>
        <dbReference type="Proteomes" id="UP000247389"/>
    </source>
</evidence>
<dbReference type="PANTHER" id="PTHR40078:SF1">
    <property type="entry name" value="INTEGRAL MEMBRANE PROTEIN"/>
    <property type="match status" value="1"/>
</dbReference>
<dbReference type="Proteomes" id="UP000198612">
    <property type="component" value="Unassembled WGS sequence"/>
</dbReference>
<accession>A0A1G6NUP4</accession>
<dbReference type="AlphaFoldDB" id="A0A1G6NUP4"/>
<reference evidence="9 11" key="2">
    <citation type="submission" date="2016-10" db="EMBL/GenBank/DDBJ databases">
        <authorList>
            <person name="Varghese N."/>
            <person name="Submissions S."/>
        </authorList>
    </citation>
    <scope>NUCLEOTIDE SEQUENCE [LARGE SCALE GENOMIC DNA]</scope>
    <source>
        <strain evidence="3 15">WG10</strain>
        <strain evidence="4 11">WG2</strain>
        <strain evidence="6 9">WG5</strain>
    </source>
</reference>
<dbReference type="Proteomes" id="UP000324896">
    <property type="component" value="Unassembled WGS sequence"/>
</dbReference>
<dbReference type="Proteomes" id="UP000295758">
    <property type="component" value="Unassembled WGS sequence"/>
</dbReference>
<evidence type="ECO:0000313" key="2">
    <source>
        <dbReference type="EMBL" id="PXV63512.1"/>
    </source>
</evidence>
<feature type="transmembrane region" description="Helical" evidence="1">
    <location>
        <begin position="172"/>
        <end position="192"/>
    </location>
</feature>
<keyword evidence="1" id="KW-1133">Transmembrane helix</keyword>
<evidence type="ECO:0000313" key="10">
    <source>
        <dbReference type="Proteomes" id="UP000198945"/>
    </source>
</evidence>
<evidence type="ECO:0000256" key="1">
    <source>
        <dbReference type="SAM" id="Phobius"/>
    </source>
</evidence>
<dbReference type="EMBL" id="FNEH01000019">
    <property type="protein sequence ID" value="SDI90116.1"/>
    <property type="molecule type" value="Genomic_DNA"/>
</dbReference>
<proteinExistence type="predicted"/>
<name>A0A1G6NUP4_9FIRM</name>
<evidence type="ECO:0000313" key="15">
    <source>
        <dbReference type="Proteomes" id="UP000324896"/>
    </source>
</evidence>
<keyword evidence="1" id="KW-0472">Membrane</keyword>
<evidence type="ECO:0000313" key="6">
    <source>
        <dbReference type="EMBL" id="SES96751.1"/>
    </source>
</evidence>
<dbReference type="EMBL" id="FNBJ01000014">
    <property type="protein sequence ID" value="SDF51445.1"/>
    <property type="molecule type" value="Genomic_DNA"/>
</dbReference>
<evidence type="ECO:0000313" key="14">
    <source>
        <dbReference type="Proteomes" id="UP000295758"/>
    </source>
</evidence>
<sequence>MYNFSIRMLRLFFGLFLYALGIVVTMNANIGFAPWEVFHKGIANISGFTIGQISIIVGFLICVLVLLMGEKLGLGTLFNMLMIGTFMDMIIFVDFIPHIKRFYFGVPFLFLGLFIIAAATYFYISSGFGAGPRDSLMVAIEKKTGFSSGFSKAIMEAAVVLSGWLLGGPVGLGTVIAAFGIGLCIDLIFNLFNFKPSEVEHETFAKTFNKILDTIK</sequence>
<evidence type="ECO:0008006" key="16">
    <source>
        <dbReference type="Google" id="ProtNLM"/>
    </source>
</evidence>
<dbReference type="EMBL" id="SOEF01000014">
    <property type="protein sequence ID" value="TDX43736.1"/>
    <property type="molecule type" value="Genomic_DNA"/>
</dbReference>
<evidence type="ECO:0000313" key="9">
    <source>
        <dbReference type="Proteomes" id="UP000198612"/>
    </source>
</evidence>
<dbReference type="Proteomes" id="UP000247389">
    <property type="component" value="Unassembled WGS sequence"/>
</dbReference>
<evidence type="ECO:0000313" key="7">
    <source>
        <dbReference type="EMBL" id="TDS29566.1"/>
    </source>
</evidence>
<dbReference type="Proteomes" id="UP000199519">
    <property type="component" value="Unassembled WGS sequence"/>
</dbReference>
<feature type="transmembrane region" description="Helical" evidence="1">
    <location>
        <begin position="74"/>
        <end position="96"/>
    </location>
</feature>
<dbReference type="GeneID" id="57012677"/>
<dbReference type="InterPro" id="IPR038750">
    <property type="entry name" value="YczE/YyaS-like"/>
</dbReference>
<protein>
    <recommendedName>
        <fullName evidence="16">Membrane protein YczE</fullName>
    </recommendedName>
</protein>
<dbReference type="EMBL" id="QICM01000023">
    <property type="protein sequence ID" value="PXV63512.1"/>
    <property type="molecule type" value="Genomic_DNA"/>
</dbReference>
<keyword evidence="11" id="KW-1185">Reference proteome</keyword>
<feature type="transmembrane region" description="Helical" evidence="1">
    <location>
        <begin position="12"/>
        <end position="33"/>
    </location>
</feature>
<feature type="transmembrane region" description="Helical" evidence="1">
    <location>
        <begin position="45"/>
        <end position="67"/>
    </location>
</feature>
<dbReference type="RefSeq" id="WP_073157637.1">
    <property type="nucleotide sequence ID" value="NZ_FMYT01000012.1"/>
</dbReference>
<evidence type="ECO:0000313" key="5">
    <source>
        <dbReference type="EMBL" id="SDI90116.1"/>
    </source>
</evidence>